<reference evidence="1" key="1">
    <citation type="submission" date="2018-11" db="EMBL/GenBank/DDBJ databases">
        <authorList>
            <consortium name="Pathogen Informatics"/>
        </authorList>
    </citation>
    <scope>NUCLEOTIDE SEQUENCE [LARGE SCALE GENOMIC DNA]</scope>
</reference>
<organism evidence="1">
    <name type="scientific">Toxocara canis</name>
    <name type="common">Canine roundworm</name>
    <dbReference type="NCBI Taxonomy" id="6265"/>
    <lineage>
        <taxon>Eukaryota</taxon>
        <taxon>Metazoa</taxon>
        <taxon>Ecdysozoa</taxon>
        <taxon>Nematoda</taxon>
        <taxon>Chromadorea</taxon>
        <taxon>Rhabditida</taxon>
        <taxon>Spirurina</taxon>
        <taxon>Ascaridomorpha</taxon>
        <taxon>Ascaridoidea</taxon>
        <taxon>Toxocaridae</taxon>
        <taxon>Toxocara</taxon>
    </lineage>
</organism>
<accession>A0A3P7ILU4</accession>
<evidence type="ECO:0000313" key="1">
    <source>
        <dbReference type="EMBL" id="VDM48578.1"/>
    </source>
</evidence>
<proteinExistence type="predicted"/>
<dbReference type="AlphaFoldDB" id="A0A3P7ILU4"/>
<name>A0A3P7ILU4_TOXCA</name>
<sequence length="37" mass="3921">MSRGPLQLRAASSRALVLRPALNSRLRTGTDSGNPTV</sequence>
<protein>
    <submittedName>
        <fullName evidence="1">Uncharacterized protein</fullName>
    </submittedName>
</protein>
<gene>
    <name evidence="1" type="ORF">TCNE_LOCUS17257</name>
</gene>
<dbReference type="EMBL" id="UYWY01024283">
    <property type="protein sequence ID" value="VDM48578.1"/>
    <property type="molecule type" value="Genomic_DNA"/>
</dbReference>